<dbReference type="AlphaFoldDB" id="A0A5C7FAD7"/>
<dbReference type="KEGG" id="ahal:FTX54_007405"/>
<name>A0A5C7FAD7_9BACI</name>
<evidence type="ECO:0000313" key="3">
    <source>
        <dbReference type="Proteomes" id="UP000321816"/>
    </source>
</evidence>
<dbReference type="PANTHER" id="PTHR34297">
    <property type="entry name" value="HYPOTHETICAL CYTOSOLIC PROTEIN-RELATED"/>
    <property type="match status" value="1"/>
</dbReference>
<keyword evidence="3" id="KW-1185">Reference proteome</keyword>
<dbReference type="RefSeq" id="WP_147802870.1">
    <property type="nucleotide sequence ID" value="NZ_CP144914.1"/>
</dbReference>
<protein>
    <submittedName>
        <fullName evidence="2">Asp23/Gls24 family envelope stress response protein</fullName>
    </submittedName>
</protein>
<dbReference type="EMBL" id="CP144914">
    <property type="protein sequence ID" value="WWD81360.1"/>
    <property type="molecule type" value="Genomic_DNA"/>
</dbReference>
<sequence length="136" mass="14689">MAEDHVIKLPQHKNDLGKVEISPDVIEIIAGLAASEIEGVAHLRGNFASGVAERLGRKSTHGKGVKAELDDEGFSLDVYLVTNYGSSIPEVGRQVQENIIQTLKTMTAIDVLSVNIHVTAVEFEGKENPSEPSEEN</sequence>
<reference evidence="2 3" key="1">
    <citation type="submission" date="2024-01" db="EMBL/GenBank/DDBJ databases">
        <title>Complete Genome Sequence of Alkalicoccus halolimnae BZ-SZ-XJ29T, a Moderately Halophilic Bacterium Isolated from a Salt Lake.</title>
        <authorList>
            <person name="Zhao B."/>
        </authorList>
    </citation>
    <scope>NUCLEOTIDE SEQUENCE [LARGE SCALE GENOMIC DNA]</scope>
    <source>
        <strain evidence="2 3">BZ-SZ-XJ29</strain>
    </source>
</reference>
<evidence type="ECO:0000313" key="2">
    <source>
        <dbReference type="EMBL" id="WWD81360.1"/>
    </source>
</evidence>
<proteinExistence type="inferred from homology"/>
<dbReference type="Proteomes" id="UP000321816">
    <property type="component" value="Chromosome"/>
</dbReference>
<dbReference type="Pfam" id="PF03780">
    <property type="entry name" value="Asp23"/>
    <property type="match status" value="1"/>
</dbReference>
<organism evidence="2 3">
    <name type="scientific">Alkalicoccus halolimnae</name>
    <dbReference type="NCBI Taxonomy" id="1667239"/>
    <lineage>
        <taxon>Bacteria</taxon>
        <taxon>Bacillati</taxon>
        <taxon>Bacillota</taxon>
        <taxon>Bacilli</taxon>
        <taxon>Bacillales</taxon>
        <taxon>Bacillaceae</taxon>
        <taxon>Alkalicoccus</taxon>
    </lineage>
</organism>
<comment type="similarity">
    <text evidence="1">Belongs to the asp23 family.</text>
</comment>
<gene>
    <name evidence="2" type="ORF">FTX54_007405</name>
</gene>
<dbReference type="OrthoDB" id="9793465at2"/>
<dbReference type="InterPro" id="IPR005531">
    <property type="entry name" value="Asp23"/>
</dbReference>
<dbReference type="PANTHER" id="PTHR34297:SF1">
    <property type="entry name" value="ASP23_GLS24 FAMILY ENVELOPE STRESS RESPONSE PROTEIN"/>
    <property type="match status" value="1"/>
</dbReference>
<evidence type="ECO:0000256" key="1">
    <source>
        <dbReference type="ARBA" id="ARBA00005721"/>
    </source>
</evidence>
<accession>A0A5C7FAD7</accession>